<proteinExistence type="predicted"/>
<dbReference type="AlphaFoldDB" id="A0A087G2P8"/>
<evidence type="ECO:0000256" key="1">
    <source>
        <dbReference type="ARBA" id="ARBA00022679"/>
    </source>
</evidence>
<keyword evidence="4" id="KW-0067">ATP-binding</keyword>
<gene>
    <name evidence="6" type="ORF">AALP_AAs50253U000600</name>
</gene>
<sequence length="82" mass="9435">MRCNTRNTLWSRETQTSLRLANKEQDTHRDYEMISLSTRRIEVKATNMLLGQSLNAKISDFGLAKLNNEENTYISTRIAGTI</sequence>
<dbReference type="PANTHER" id="PTHR47973">
    <property type="entry name" value="CYSTEINE-RICH RECEPTOR-LIKE PROTEIN KINASE 3"/>
    <property type="match status" value="1"/>
</dbReference>
<keyword evidence="2" id="KW-0547">Nucleotide-binding</keyword>
<keyword evidence="1" id="KW-0808">Transferase</keyword>
<protein>
    <recommendedName>
        <fullName evidence="5">Protein kinase domain-containing protein</fullName>
    </recommendedName>
</protein>
<accession>A0A087G2P8</accession>
<evidence type="ECO:0000313" key="6">
    <source>
        <dbReference type="EMBL" id="KFK24150.1"/>
    </source>
</evidence>
<dbReference type="InterPro" id="IPR052059">
    <property type="entry name" value="CR_Ser/Thr_kinase"/>
</dbReference>
<evidence type="ECO:0000256" key="4">
    <source>
        <dbReference type="ARBA" id="ARBA00022840"/>
    </source>
</evidence>
<feature type="domain" description="Protein kinase" evidence="5">
    <location>
        <begin position="1"/>
        <end position="82"/>
    </location>
</feature>
<dbReference type="GO" id="GO:0005524">
    <property type="term" value="F:ATP binding"/>
    <property type="evidence" value="ECO:0007669"/>
    <property type="project" value="UniProtKB-KW"/>
</dbReference>
<keyword evidence="3" id="KW-0418">Kinase</keyword>
<dbReference type="InterPro" id="IPR000719">
    <property type="entry name" value="Prot_kinase_dom"/>
</dbReference>
<name>A0A087G2P8_ARAAL</name>
<dbReference type="InterPro" id="IPR011009">
    <property type="entry name" value="Kinase-like_dom_sf"/>
</dbReference>
<evidence type="ECO:0000256" key="2">
    <source>
        <dbReference type="ARBA" id="ARBA00022741"/>
    </source>
</evidence>
<dbReference type="EMBL" id="KL971719">
    <property type="protein sequence ID" value="KFK24150.1"/>
    <property type="molecule type" value="Genomic_DNA"/>
</dbReference>
<evidence type="ECO:0000313" key="7">
    <source>
        <dbReference type="Proteomes" id="UP000029120"/>
    </source>
</evidence>
<evidence type="ECO:0000259" key="5">
    <source>
        <dbReference type="PROSITE" id="PS50011"/>
    </source>
</evidence>
<keyword evidence="7" id="KW-1185">Reference proteome</keyword>
<evidence type="ECO:0000256" key="3">
    <source>
        <dbReference type="ARBA" id="ARBA00022777"/>
    </source>
</evidence>
<dbReference type="Gramene" id="KFK24150">
    <property type="protein sequence ID" value="KFK24150"/>
    <property type="gene ID" value="AALP_AAs50253U000600"/>
</dbReference>
<dbReference type="SUPFAM" id="SSF56112">
    <property type="entry name" value="Protein kinase-like (PK-like)"/>
    <property type="match status" value="1"/>
</dbReference>
<dbReference type="GO" id="GO:0004672">
    <property type="term" value="F:protein kinase activity"/>
    <property type="evidence" value="ECO:0007669"/>
    <property type="project" value="InterPro"/>
</dbReference>
<organism evidence="6 7">
    <name type="scientific">Arabis alpina</name>
    <name type="common">Alpine rock-cress</name>
    <dbReference type="NCBI Taxonomy" id="50452"/>
    <lineage>
        <taxon>Eukaryota</taxon>
        <taxon>Viridiplantae</taxon>
        <taxon>Streptophyta</taxon>
        <taxon>Embryophyta</taxon>
        <taxon>Tracheophyta</taxon>
        <taxon>Spermatophyta</taxon>
        <taxon>Magnoliopsida</taxon>
        <taxon>eudicotyledons</taxon>
        <taxon>Gunneridae</taxon>
        <taxon>Pentapetalae</taxon>
        <taxon>rosids</taxon>
        <taxon>malvids</taxon>
        <taxon>Brassicales</taxon>
        <taxon>Brassicaceae</taxon>
        <taxon>Arabideae</taxon>
        <taxon>Arabis</taxon>
    </lineage>
</organism>
<reference evidence="7" key="1">
    <citation type="journal article" date="2015" name="Nat. Plants">
        <title>Genome expansion of Arabis alpina linked with retrotransposition and reduced symmetric DNA methylation.</title>
        <authorList>
            <person name="Willing E.M."/>
            <person name="Rawat V."/>
            <person name="Mandakova T."/>
            <person name="Maumus F."/>
            <person name="James G.V."/>
            <person name="Nordstroem K.J."/>
            <person name="Becker C."/>
            <person name="Warthmann N."/>
            <person name="Chica C."/>
            <person name="Szarzynska B."/>
            <person name="Zytnicki M."/>
            <person name="Albani M.C."/>
            <person name="Kiefer C."/>
            <person name="Bergonzi S."/>
            <person name="Castaings L."/>
            <person name="Mateos J.L."/>
            <person name="Berns M.C."/>
            <person name="Bujdoso N."/>
            <person name="Piofczyk T."/>
            <person name="de Lorenzo L."/>
            <person name="Barrero-Sicilia C."/>
            <person name="Mateos I."/>
            <person name="Piednoel M."/>
            <person name="Hagmann J."/>
            <person name="Chen-Min-Tao R."/>
            <person name="Iglesias-Fernandez R."/>
            <person name="Schuster S.C."/>
            <person name="Alonso-Blanco C."/>
            <person name="Roudier F."/>
            <person name="Carbonero P."/>
            <person name="Paz-Ares J."/>
            <person name="Davis S.J."/>
            <person name="Pecinka A."/>
            <person name="Quesneville H."/>
            <person name="Colot V."/>
            <person name="Lysak M.A."/>
            <person name="Weigel D."/>
            <person name="Coupland G."/>
            <person name="Schneeberger K."/>
        </authorList>
    </citation>
    <scope>NUCLEOTIDE SEQUENCE [LARGE SCALE GENOMIC DNA]</scope>
    <source>
        <strain evidence="7">cv. Pajares</strain>
    </source>
</reference>
<dbReference type="OrthoDB" id="1109178at2759"/>
<dbReference type="Gene3D" id="1.10.510.10">
    <property type="entry name" value="Transferase(Phosphotransferase) domain 1"/>
    <property type="match status" value="1"/>
</dbReference>
<dbReference type="Proteomes" id="UP000029120">
    <property type="component" value="Unassembled WGS sequence"/>
</dbReference>
<dbReference type="PROSITE" id="PS50011">
    <property type="entry name" value="PROTEIN_KINASE_DOM"/>
    <property type="match status" value="1"/>
</dbReference>